<dbReference type="InterPro" id="IPR050224">
    <property type="entry name" value="TALE_homeobox"/>
</dbReference>
<accession>A0AAX6FC40</accession>
<feature type="DNA-binding region" description="Homeobox" evidence="8">
    <location>
        <begin position="483"/>
        <end position="545"/>
    </location>
</feature>
<evidence type="ECO:0000313" key="11">
    <source>
        <dbReference type="Proteomes" id="UP001140949"/>
    </source>
</evidence>
<organism evidence="10 11">
    <name type="scientific">Iris pallida</name>
    <name type="common">Sweet iris</name>
    <dbReference type="NCBI Taxonomy" id="29817"/>
    <lineage>
        <taxon>Eukaryota</taxon>
        <taxon>Viridiplantae</taxon>
        <taxon>Streptophyta</taxon>
        <taxon>Embryophyta</taxon>
        <taxon>Tracheophyta</taxon>
        <taxon>Spermatophyta</taxon>
        <taxon>Magnoliopsida</taxon>
        <taxon>Liliopsida</taxon>
        <taxon>Asparagales</taxon>
        <taxon>Iridaceae</taxon>
        <taxon>Iridoideae</taxon>
        <taxon>Irideae</taxon>
        <taxon>Iris</taxon>
    </lineage>
</organism>
<dbReference type="InterPro" id="IPR006563">
    <property type="entry name" value="POX_dom"/>
</dbReference>
<dbReference type="Pfam" id="PF05920">
    <property type="entry name" value="Homeobox_KN"/>
    <property type="match status" value="1"/>
</dbReference>
<evidence type="ECO:0000256" key="6">
    <source>
        <dbReference type="ARBA" id="ARBA00023163"/>
    </source>
</evidence>
<dbReference type="SUPFAM" id="SSF46689">
    <property type="entry name" value="Homeodomain-like"/>
    <property type="match status" value="1"/>
</dbReference>
<dbReference type="AlphaFoldDB" id="A0AAX6FC40"/>
<evidence type="ECO:0000256" key="4">
    <source>
        <dbReference type="ARBA" id="ARBA00023125"/>
    </source>
</evidence>
<keyword evidence="4 8" id="KW-0238">DNA-binding</keyword>
<dbReference type="InterPro" id="IPR009057">
    <property type="entry name" value="Homeodomain-like_sf"/>
</dbReference>
<keyword evidence="5 8" id="KW-0371">Homeobox</keyword>
<evidence type="ECO:0000256" key="7">
    <source>
        <dbReference type="ARBA" id="ARBA00023242"/>
    </source>
</evidence>
<evidence type="ECO:0000256" key="8">
    <source>
        <dbReference type="PROSITE-ProRule" id="PRU00108"/>
    </source>
</evidence>
<evidence type="ECO:0000259" key="9">
    <source>
        <dbReference type="PROSITE" id="PS50071"/>
    </source>
</evidence>
<gene>
    <name evidence="10" type="ORF">M6B38_141745</name>
</gene>
<keyword evidence="3" id="KW-0805">Transcription regulation</keyword>
<dbReference type="GO" id="GO:0005634">
    <property type="term" value="C:nucleus"/>
    <property type="evidence" value="ECO:0007669"/>
    <property type="project" value="UniProtKB-SubCell"/>
</dbReference>
<evidence type="ECO:0000256" key="3">
    <source>
        <dbReference type="ARBA" id="ARBA00023015"/>
    </source>
</evidence>
<evidence type="ECO:0000256" key="2">
    <source>
        <dbReference type="ARBA" id="ARBA00006454"/>
    </source>
</evidence>
<dbReference type="PANTHER" id="PTHR11850">
    <property type="entry name" value="HOMEOBOX PROTEIN TRANSCRIPTION FACTORS"/>
    <property type="match status" value="1"/>
</dbReference>
<dbReference type="Pfam" id="PF07526">
    <property type="entry name" value="POX"/>
    <property type="match status" value="1"/>
</dbReference>
<protein>
    <submittedName>
        <fullName evidence="10">Homeobox protein ATH1-like</fullName>
    </submittedName>
</protein>
<comment type="similarity">
    <text evidence="2">Belongs to the TALE/BELL homeobox family.</text>
</comment>
<keyword evidence="6" id="KW-0804">Transcription</keyword>
<comment type="subcellular location">
    <subcellularLocation>
        <location evidence="1 8">Nucleus</location>
    </subcellularLocation>
</comment>
<dbReference type="PROSITE" id="PS50071">
    <property type="entry name" value="HOMEOBOX_2"/>
    <property type="match status" value="1"/>
</dbReference>
<dbReference type="Gene3D" id="1.10.10.60">
    <property type="entry name" value="Homeodomain-like"/>
    <property type="match status" value="1"/>
</dbReference>
<dbReference type="InterPro" id="IPR001356">
    <property type="entry name" value="HD"/>
</dbReference>
<name>A0AAX6FC40_IRIPA</name>
<evidence type="ECO:0000256" key="5">
    <source>
        <dbReference type="ARBA" id="ARBA00023155"/>
    </source>
</evidence>
<comment type="caution">
    <text evidence="10">The sequence shown here is derived from an EMBL/GenBank/DDBJ whole genome shotgun (WGS) entry which is preliminary data.</text>
</comment>
<proteinExistence type="inferred from homology"/>
<sequence>MFSDSSIKSGLPGHNRCRPSIPFDQFLPPMPSESLSGTYTAENGGISVSRIIPHVGNLSTIGSVGDSIFFEHNMETSLPENSLGNLPSTTTNFQEDHISWGSGWTSTLPLEELKICLSNDSCSSLSSSLVTSINSEYVPERPRKDACMHVHSKCTLAYDEVSWLQTPPARRSTVRPSYHITGSSEHRWDFNNSAVTYDFPDNYYAPSNELSLSLGSSHHSFTNLPNIPDQCSEVSCSGITQDAGGWQDWSHGFGHSFQNTTLEKGLQSEHKFADSEELSLSSGSSSIHQFSHGLLGSRYLHVIEEILADIASYALQGLDDMDDSLGGIEGEARMSMSSCWSSTKELVPIGLDEFPLSSGEIKSQGHVPPQLQHQQTHVHKPDLLRMLQMVDSGYNQYLCQIQNVLSTFHFTADPGTQVNAPFALCSISYLYRSLRERISSQILPSGQQMSGEPTWDTDKNLETSFIHKQWALQQLKKNDQQQSWRPQRGLPEKSVSVLRSWMFQNFLHPYPKDNEKQLLAIKSGLTRSQVANWFINARVRLWKPMIEEMYVEINKASRTKPKKDELVNAEAM</sequence>
<reference evidence="10" key="2">
    <citation type="submission" date="2023-04" db="EMBL/GenBank/DDBJ databases">
        <authorList>
            <person name="Bruccoleri R.E."/>
            <person name="Oakeley E.J."/>
            <person name="Faust A.-M."/>
            <person name="Dessus-Babus S."/>
            <person name="Altorfer M."/>
            <person name="Burckhardt D."/>
            <person name="Oertli M."/>
            <person name="Naumann U."/>
            <person name="Petersen F."/>
            <person name="Wong J."/>
        </authorList>
    </citation>
    <scope>NUCLEOTIDE SEQUENCE</scope>
    <source>
        <strain evidence="10">GSM-AAB239-AS_SAM_17_03QT</strain>
        <tissue evidence="10">Leaf</tissue>
    </source>
</reference>
<evidence type="ECO:0000256" key="1">
    <source>
        <dbReference type="ARBA" id="ARBA00004123"/>
    </source>
</evidence>
<dbReference type="SMART" id="SM00574">
    <property type="entry name" value="POX"/>
    <property type="match status" value="1"/>
</dbReference>
<dbReference type="GO" id="GO:0003677">
    <property type="term" value="F:DNA binding"/>
    <property type="evidence" value="ECO:0007669"/>
    <property type="project" value="UniProtKB-UniRule"/>
</dbReference>
<keyword evidence="11" id="KW-1185">Reference proteome</keyword>
<dbReference type="GO" id="GO:0006355">
    <property type="term" value="P:regulation of DNA-templated transcription"/>
    <property type="evidence" value="ECO:0007669"/>
    <property type="project" value="InterPro"/>
</dbReference>
<reference evidence="10" key="1">
    <citation type="journal article" date="2023" name="GigaByte">
        <title>Genome assembly of the bearded iris, Iris pallida Lam.</title>
        <authorList>
            <person name="Bruccoleri R.E."/>
            <person name="Oakeley E.J."/>
            <person name="Faust A.M.E."/>
            <person name="Altorfer M."/>
            <person name="Dessus-Babus S."/>
            <person name="Burckhardt D."/>
            <person name="Oertli M."/>
            <person name="Naumann U."/>
            <person name="Petersen F."/>
            <person name="Wong J."/>
        </authorList>
    </citation>
    <scope>NUCLEOTIDE SEQUENCE</scope>
    <source>
        <strain evidence="10">GSM-AAB239-AS_SAM_17_03QT</strain>
    </source>
</reference>
<dbReference type="InterPro" id="IPR008422">
    <property type="entry name" value="KN_HD"/>
</dbReference>
<evidence type="ECO:0000313" key="10">
    <source>
        <dbReference type="EMBL" id="KAJ6813866.1"/>
    </source>
</evidence>
<dbReference type="EMBL" id="JANAVB010030217">
    <property type="protein sequence ID" value="KAJ6813866.1"/>
    <property type="molecule type" value="Genomic_DNA"/>
</dbReference>
<keyword evidence="7 8" id="KW-0539">Nucleus</keyword>
<dbReference type="Proteomes" id="UP001140949">
    <property type="component" value="Unassembled WGS sequence"/>
</dbReference>
<dbReference type="CDD" id="cd00086">
    <property type="entry name" value="homeodomain"/>
    <property type="match status" value="1"/>
</dbReference>
<dbReference type="SMART" id="SM00389">
    <property type="entry name" value="HOX"/>
    <property type="match status" value="1"/>
</dbReference>
<feature type="domain" description="Homeobox" evidence="9">
    <location>
        <begin position="481"/>
        <end position="544"/>
    </location>
</feature>